<name>A0ABR9QN06_9BACI</name>
<organism evidence="2 3">
    <name type="scientific">Litchfieldia luteola</name>
    <dbReference type="NCBI Taxonomy" id="682179"/>
    <lineage>
        <taxon>Bacteria</taxon>
        <taxon>Bacillati</taxon>
        <taxon>Bacillota</taxon>
        <taxon>Bacilli</taxon>
        <taxon>Bacillales</taxon>
        <taxon>Bacillaceae</taxon>
        <taxon>Litchfieldia</taxon>
    </lineage>
</organism>
<accession>A0ABR9QN06</accession>
<dbReference type="Pfam" id="PF00293">
    <property type="entry name" value="NUDIX"/>
    <property type="match status" value="1"/>
</dbReference>
<dbReference type="CDD" id="cd02883">
    <property type="entry name" value="NUDIX_Hydrolase"/>
    <property type="match status" value="1"/>
</dbReference>
<dbReference type="RefSeq" id="WP_193538952.1">
    <property type="nucleotide sequence ID" value="NZ_JADCLJ010000024.1"/>
</dbReference>
<dbReference type="EMBL" id="JADCLJ010000024">
    <property type="protein sequence ID" value="MBE4909888.1"/>
    <property type="molecule type" value="Genomic_DNA"/>
</dbReference>
<dbReference type="InterPro" id="IPR000086">
    <property type="entry name" value="NUDIX_hydrolase_dom"/>
</dbReference>
<reference evidence="2 3" key="1">
    <citation type="submission" date="2020-10" db="EMBL/GenBank/DDBJ databases">
        <title>Bacillus sp. HD4P25, an endophyte from a halophyte.</title>
        <authorList>
            <person name="Sun J.-Q."/>
        </authorList>
    </citation>
    <scope>NUCLEOTIDE SEQUENCE [LARGE SCALE GENOMIC DNA]</scope>
    <source>
        <strain evidence="2 3">YIM 93174</strain>
    </source>
</reference>
<sequence>MFVVNVEGAILKDGKWLIIERGSDLEHAAGTLSLVGGQVEDEGNTYDIIENTLKREILEEVGIEVKDNLKYVHSSSFLADDGCKVIDIVFLCEHKNGEPFRNSPQEVANIYWLSTEDVMNHTKAPVWTKESIKRADLLLHKL</sequence>
<dbReference type="SUPFAM" id="SSF55811">
    <property type="entry name" value="Nudix"/>
    <property type="match status" value="1"/>
</dbReference>
<evidence type="ECO:0000259" key="1">
    <source>
        <dbReference type="PROSITE" id="PS51462"/>
    </source>
</evidence>
<keyword evidence="3" id="KW-1185">Reference proteome</keyword>
<comment type="caution">
    <text evidence="2">The sequence shown here is derived from an EMBL/GenBank/DDBJ whole genome shotgun (WGS) entry which is preliminary data.</text>
</comment>
<proteinExistence type="predicted"/>
<evidence type="ECO:0000313" key="2">
    <source>
        <dbReference type="EMBL" id="MBE4909888.1"/>
    </source>
</evidence>
<feature type="domain" description="Nudix hydrolase" evidence="1">
    <location>
        <begin position="1"/>
        <end position="135"/>
    </location>
</feature>
<dbReference type="PROSITE" id="PS51462">
    <property type="entry name" value="NUDIX"/>
    <property type="match status" value="1"/>
</dbReference>
<protein>
    <submittedName>
        <fullName evidence="2">NUDIX domain-containing protein</fullName>
    </submittedName>
</protein>
<dbReference type="InterPro" id="IPR015797">
    <property type="entry name" value="NUDIX_hydrolase-like_dom_sf"/>
</dbReference>
<dbReference type="Gene3D" id="3.90.79.10">
    <property type="entry name" value="Nucleoside Triphosphate Pyrophosphohydrolase"/>
    <property type="match status" value="1"/>
</dbReference>
<evidence type="ECO:0000313" key="3">
    <source>
        <dbReference type="Proteomes" id="UP001516662"/>
    </source>
</evidence>
<dbReference type="Proteomes" id="UP001516662">
    <property type="component" value="Unassembled WGS sequence"/>
</dbReference>
<gene>
    <name evidence="2" type="ORF">IMZ08_17775</name>
</gene>